<organism evidence="2 3">
    <name type="scientific">Heligmosomoides polygyrus</name>
    <name type="common">Parasitic roundworm</name>
    <dbReference type="NCBI Taxonomy" id="6339"/>
    <lineage>
        <taxon>Eukaryota</taxon>
        <taxon>Metazoa</taxon>
        <taxon>Ecdysozoa</taxon>
        <taxon>Nematoda</taxon>
        <taxon>Chromadorea</taxon>
        <taxon>Rhabditida</taxon>
        <taxon>Rhabditina</taxon>
        <taxon>Rhabditomorpha</taxon>
        <taxon>Strongyloidea</taxon>
        <taxon>Heligmosomidae</taxon>
        <taxon>Heligmosomoides</taxon>
    </lineage>
</organism>
<dbReference type="Proteomes" id="UP000050761">
    <property type="component" value="Unassembled WGS sequence"/>
</dbReference>
<dbReference type="WBParaSite" id="HPBE_0002533901-mRNA-1">
    <property type="protein sequence ID" value="HPBE_0002533901-mRNA-1"/>
    <property type="gene ID" value="HPBE_0002533901"/>
</dbReference>
<reference evidence="3" key="1">
    <citation type="submission" date="2019-09" db="UniProtKB">
        <authorList>
            <consortium name="WormBaseParasite"/>
        </authorList>
    </citation>
    <scope>IDENTIFICATION</scope>
</reference>
<evidence type="ECO:0000313" key="3">
    <source>
        <dbReference type="WBParaSite" id="HPBE_0002533901-mRNA-1"/>
    </source>
</evidence>
<sequence length="127" mass="14848">MVFLLVSLFGGLISYICIDPMKSRFFLILSILMLIPLLFLRGIFVILVYFSSLSKFNTIKVYIILLVVFLTIYFCYVRINMGVTRVGLNVFYYSINWLILVYILLVLLFFINFTSYFLSFSGALRKV</sequence>
<keyword evidence="2" id="KW-1185">Reference proteome</keyword>
<dbReference type="AlphaFoldDB" id="A0A183GRL9"/>
<evidence type="ECO:0000256" key="1">
    <source>
        <dbReference type="SAM" id="Phobius"/>
    </source>
</evidence>
<keyword evidence="1" id="KW-0812">Transmembrane</keyword>
<name>A0A183GRL9_HELPZ</name>
<feature type="transmembrane region" description="Helical" evidence="1">
    <location>
        <begin position="61"/>
        <end position="79"/>
    </location>
</feature>
<evidence type="ECO:0000313" key="2">
    <source>
        <dbReference type="Proteomes" id="UP000050761"/>
    </source>
</evidence>
<feature type="transmembrane region" description="Helical" evidence="1">
    <location>
        <begin position="91"/>
        <end position="118"/>
    </location>
</feature>
<protein>
    <submittedName>
        <fullName evidence="3">NADH dehydrogenase subunit 6</fullName>
    </submittedName>
</protein>
<proteinExistence type="predicted"/>
<keyword evidence="1" id="KW-0472">Membrane</keyword>
<feature type="transmembrane region" description="Helical" evidence="1">
    <location>
        <begin position="24"/>
        <end position="49"/>
    </location>
</feature>
<keyword evidence="1" id="KW-1133">Transmembrane helix</keyword>
<accession>A0A183GRL9</accession>